<dbReference type="SMART" id="SM00448">
    <property type="entry name" value="REC"/>
    <property type="match status" value="1"/>
</dbReference>
<evidence type="ECO:0000256" key="1">
    <source>
        <dbReference type="ARBA" id="ARBA00022553"/>
    </source>
</evidence>
<evidence type="ECO:0000256" key="2">
    <source>
        <dbReference type="ARBA" id="ARBA00023012"/>
    </source>
</evidence>
<dbReference type="InterPro" id="IPR016032">
    <property type="entry name" value="Sig_transdc_resp-reg_C-effctor"/>
</dbReference>
<accession>A0ABN4FP73</accession>
<dbReference type="CDD" id="cd17574">
    <property type="entry name" value="REC_OmpR"/>
    <property type="match status" value="1"/>
</dbReference>
<dbReference type="PANTHER" id="PTHR48111">
    <property type="entry name" value="REGULATOR OF RPOS"/>
    <property type="match status" value="1"/>
</dbReference>
<feature type="domain" description="Response regulatory" evidence="8">
    <location>
        <begin position="6"/>
        <end position="123"/>
    </location>
</feature>
<dbReference type="InterPro" id="IPR036388">
    <property type="entry name" value="WH-like_DNA-bd_sf"/>
</dbReference>
<dbReference type="Pfam" id="PF00196">
    <property type="entry name" value="GerE"/>
    <property type="match status" value="1"/>
</dbReference>
<dbReference type="Gene3D" id="3.40.50.2300">
    <property type="match status" value="1"/>
</dbReference>
<name>A0ABN4FP73_9BURK</name>
<evidence type="ECO:0000259" key="7">
    <source>
        <dbReference type="PROSITE" id="PS50043"/>
    </source>
</evidence>
<dbReference type="EMBL" id="CP010897">
    <property type="protein sequence ID" value="AJP56854.1"/>
    <property type="molecule type" value="Genomic_DNA"/>
</dbReference>
<dbReference type="InterPro" id="IPR011006">
    <property type="entry name" value="CheY-like_superfamily"/>
</dbReference>
<dbReference type="RefSeq" id="WP_044454983.1">
    <property type="nucleotide sequence ID" value="NZ_CP010897.2"/>
</dbReference>
<dbReference type="Pfam" id="PF00072">
    <property type="entry name" value="Response_reg"/>
    <property type="match status" value="1"/>
</dbReference>
<dbReference type="InterPro" id="IPR000792">
    <property type="entry name" value="Tscrpt_reg_LuxR_C"/>
</dbReference>
<dbReference type="SUPFAM" id="SSF46894">
    <property type="entry name" value="C-terminal effector domain of the bipartite response regulators"/>
    <property type="match status" value="1"/>
</dbReference>
<feature type="domain" description="HTH luxR-type" evidence="7">
    <location>
        <begin position="131"/>
        <end position="196"/>
    </location>
</feature>
<dbReference type="SUPFAM" id="SSF52172">
    <property type="entry name" value="CheY-like"/>
    <property type="match status" value="1"/>
</dbReference>
<dbReference type="InterPro" id="IPR001789">
    <property type="entry name" value="Sig_transdc_resp-reg_receiver"/>
</dbReference>
<dbReference type="PROSITE" id="PS50043">
    <property type="entry name" value="HTH_LUXR_2"/>
    <property type="match status" value="1"/>
</dbReference>
<evidence type="ECO:0000256" key="4">
    <source>
        <dbReference type="ARBA" id="ARBA00023125"/>
    </source>
</evidence>
<dbReference type="InterPro" id="IPR039420">
    <property type="entry name" value="WalR-like"/>
</dbReference>
<keyword evidence="2" id="KW-0902">Two-component regulatory system</keyword>
<proteinExistence type="predicted"/>
<keyword evidence="3" id="KW-0805">Transcription regulation</keyword>
<feature type="modified residue" description="4-aspartylphosphate" evidence="6">
    <location>
        <position position="55"/>
    </location>
</feature>
<dbReference type="PRINTS" id="PR00038">
    <property type="entry name" value="HTHLUXR"/>
</dbReference>
<reference evidence="10" key="1">
    <citation type="submission" date="2015-02" db="EMBL/GenBank/DDBJ databases">
        <title>Complete Genome Sequencing of Pandoraea vervacti NS15 sp. nov.</title>
        <authorList>
            <person name="Chan K.-G."/>
        </authorList>
    </citation>
    <scope>NUCLEOTIDE SEQUENCE [LARGE SCALE GENOMIC DNA]</scope>
    <source>
        <strain evidence="10">NS15</strain>
    </source>
</reference>
<dbReference type="PANTHER" id="PTHR48111:SF1">
    <property type="entry name" value="TWO-COMPONENT RESPONSE REGULATOR ORR33"/>
    <property type="match status" value="1"/>
</dbReference>
<keyword evidence="1 6" id="KW-0597">Phosphoprotein</keyword>
<protein>
    <submittedName>
        <fullName evidence="9">DNA-binding response regulator</fullName>
    </submittedName>
</protein>
<evidence type="ECO:0000259" key="8">
    <source>
        <dbReference type="PROSITE" id="PS50110"/>
    </source>
</evidence>
<gene>
    <name evidence="9" type="ORF">UC34_07325</name>
</gene>
<dbReference type="PROSITE" id="PS50110">
    <property type="entry name" value="RESPONSE_REGULATORY"/>
    <property type="match status" value="1"/>
</dbReference>
<sequence length="200" mass="22117">MSSPIKVFCIEDDPDSADLIREDLTDRGYVVKVAHDFSAALATLAAFMPDIIVCDVNVPGMTGFEFLESARGIIQGERKIPFIFLTGNADKESIMRGHSTGADEYMLKPVDFDVLHTVIRKYTEHDEAPEGTPLPFGLTKREVEVLQWSARGKTSAEISIILDLGKRTVDFHIDNAREKLNVATRTEAVVRAALLNIIAL</sequence>
<dbReference type="Gene3D" id="1.10.10.10">
    <property type="entry name" value="Winged helix-like DNA-binding domain superfamily/Winged helix DNA-binding domain"/>
    <property type="match status" value="1"/>
</dbReference>
<keyword evidence="10" id="KW-1185">Reference proteome</keyword>
<evidence type="ECO:0000313" key="9">
    <source>
        <dbReference type="EMBL" id="AJP56854.1"/>
    </source>
</evidence>
<dbReference type="CDD" id="cd06170">
    <property type="entry name" value="LuxR_C_like"/>
    <property type="match status" value="1"/>
</dbReference>
<evidence type="ECO:0000256" key="3">
    <source>
        <dbReference type="ARBA" id="ARBA00023015"/>
    </source>
</evidence>
<dbReference type="GO" id="GO:0003677">
    <property type="term" value="F:DNA binding"/>
    <property type="evidence" value="ECO:0007669"/>
    <property type="project" value="UniProtKB-KW"/>
</dbReference>
<evidence type="ECO:0000256" key="5">
    <source>
        <dbReference type="ARBA" id="ARBA00023163"/>
    </source>
</evidence>
<evidence type="ECO:0000256" key="6">
    <source>
        <dbReference type="PROSITE-ProRule" id="PRU00169"/>
    </source>
</evidence>
<organism evidence="9 10">
    <name type="scientific">Pandoraea vervacti</name>
    <dbReference type="NCBI Taxonomy" id="656178"/>
    <lineage>
        <taxon>Bacteria</taxon>
        <taxon>Pseudomonadati</taxon>
        <taxon>Pseudomonadota</taxon>
        <taxon>Betaproteobacteria</taxon>
        <taxon>Burkholderiales</taxon>
        <taxon>Burkholderiaceae</taxon>
        <taxon>Pandoraea</taxon>
    </lineage>
</organism>
<evidence type="ECO:0000313" key="10">
    <source>
        <dbReference type="Proteomes" id="UP000035085"/>
    </source>
</evidence>
<keyword evidence="4 9" id="KW-0238">DNA-binding</keyword>
<dbReference type="SMART" id="SM00421">
    <property type="entry name" value="HTH_LUXR"/>
    <property type="match status" value="1"/>
</dbReference>
<dbReference type="PROSITE" id="PS00622">
    <property type="entry name" value="HTH_LUXR_1"/>
    <property type="match status" value="1"/>
</dbReference>
<keyword evidence="5" id="KW-0804">Transcription</keyword>
<dbReference type="Proteomes" id="UP000035085">
    <property type="component" value="Chromosome"/>
</dbReference>